<feature type="domain" description="N-acetyltransferase" evidence="1">
    <location>
        <begin position="6"/>
        <end position="159"/>
    </location>
</feature>
<evidence type="ECO:0000259" key="1">
    <source>
        <dbReference type="PROSITE" id="PS51186"/>
    </source>
</evidence>
<dbReference type="Proteomes" id="UP001336122">
    <property type="component" value="Unassembled WGS sequence"/>
</dbReference>
<dbReference type="RefSeq" id="WP_098800993.1">
    <property type="nucleotide sequence ID" value="NZ_JARTIK010000070.1"/>
</dbReference>
<dbReference type="CDD" id="cd04301">
    <property type="entry name" value="NAT_SF"/>
    <property type="match status" value="1"/>
</dbReference>
<accession>A0ABU6PL17</accession>
<sequence>MLLPEIKLEKAVETDAEIIFEIQTKAFIPLLEKYKDYDTNPANETIDRVITRINNPYGGFYKIIVDNTTVGAICVFWKEGTTQFWISPMFILPEFQGQGIAQKAIILTEKMFPYATSWELATILEEKRNCYLYEKMDYIKTGLKKRLNDHTTLVFYKKC</sequence>
<gene>
    <name evidence="2" type="ORF">P9485_30510</name>
</gene>
<organism evidence="2 3">
    <name type="scientific">Bacillus nitratireducens</name>
    <dbReference type="NCBI Taxonomy" id="2026193"/>
    <lineage>
        <taxon>Bacteria</taxon>
        <taxon>Bacillati</taxon>
        <taxon>Bacillota</taxon>
        <taxon>Bacilli</taxon>
        <taxon>Bacillales</taxon>
        <taxon>Bacillaceae</taxon>
        <taxon>Bacillus</taxon>
        <taxon>Bacillus cereus group</taxon>
    </lineage>
</organism>
<keyword evidence="3" id="KW-1185">Reference proteome</keyword>
<evidence type="ECO:0000313" key="3">
    <source>
        <dbReference type="Proteomes" id="UP001336122"/>
    </source>
</evidence>
<dbReference type="EMBL" id="JARTIK010000070">
    <property type="protein sequence ID" value="MED4682001.1"/>
    <property type="molecule type" value="Genomic_DNA"/>
</dbReference>
<name>A0ABU6PL17_9BACI</name>
<dbReference type="InterPro" id="IPR016181">
    <property type="entry name" value="Acyl_CoA_acyltransferase"/>
</dbReference>
<protein>
    <submittedName>
        <fullName evidence="2">GNAT family N-acetyltransferase</fullName>
    </submittedName>
</protein>
<proteinExistence type="predicted"/>
<evidence type="ECO:0000313" key="2">
    <source>
        <dbReference type="EMBL" id="MED4682001.1"/>
    </source>
</evidence>
<dbReference type="InterPro" id="IPR000182">
    <property type="entry name" value="GNAT_dom"/>
</dbReference>
<dbReference type="PROSITE" id="PS51186">
    <property type="entry name" value="GNAT"/>
    <property type="match status" value="1"/>
</dbReference>
<dbReference type="Pfam" id="PF00583">
    <property type="entry name" value="Acetyltransf_1"/>
    <property type="match status" value="1"/>
</dbReference>
<comment type="caution">
    <text evidence="2">The sequence shown here is derived from an EMBL/GenBank/DDBJ whole genome shotgun (WGS) entry which is preliminary data.</text>
</comment>
<dbReference type="SUPFAM" id="SSF55729">
    <property type="entry name" value="Acyl-CoA N-acyltransferases (Nat)"/>
    <property type="match status" value="1"/>
</dbReference>
<dbReference type="Gene3D" id="3.40.630.30">
    <property type="match status" value="1"/>
</dbReference>
<reference evidence="2 3" key="1">
    <citation type="submission" date="2023-03" db="EMBL/GenBank/DDBJ databases">
        <title>Bacillus Genome Sequencing.</title>
        <authorList>
            <person name="Dunlap C."/>
        </authorList>
    </citation>
    <scope>NUCLEOTIDE SEQUENCE [LARGE SCALE GENOMIC DNA]</scope>
    <source>
        <strain evidence="2 3">NRS-319</strain>
    </source>
</reference>